<evidence type="ECO:0000313" key="2">
    <source>
        <dbReference type="EMBL" id="ACV80330.1"/>
    </source>
</evidence>
<feature type="domain" description="Mycothiol-dependent maleylpyruvate isomerase metal-binding" evidence="1">
    <location>
        <begin position="15"/>
        <end position="57"/>
    </location>
</feature>
<dbReference type="Pfam" id="PF11716">
    <property type="entry name" value="MDMPI_N"/>
    <property type="match status" value="1"/>
</dbReference>
<evidence type="ECO:0000259" key="1">
    <source>
        <dbReference type="Pfam" id="PF11716"/>
    </source>
</evidence>
<dbReference type="HOGENOM" id="CLU_051661_1_1_11"/>
<accession>C8XHM7</accession>
<evidence type="ECO:0000313" key="3">
    <source>
        <dbReference type="Proteomes" id="UP000002218"/>
    </source>
</evidence>
<gene>
    <name evidence="2" type="ordered locus">Namu_4038</name>
</gene>
<dbReference type="NCBIfam" id="TIGR03083">
    <property type="entry name" value="maleylpyruvate isomerase family mycothiol-dependent enzyme"/>
    <property type="match status" value="1"/>
</dbReference>
<name>C8XHM7_NAKMY</name>
<dbReference type="KEGG" id="nml:Namu_4038"/>
<sequence length="188" mass="20378">MSQSTENPTAARYAAGATPLAAVLDAVPADRWARPSPCEGWTARDVVRHLIETQRDFFTGRGLDLGPAPDLDADPAAAWRGHGPAVQDLLDRTQAGELAYDGYFGPTTVGRTLVDFYVPDMVVHRWDVAVAVDGDTRLTDDELDRLESAIEAWGPAMYSDGVCQAALTPPDGASRQVRLLARMGRRGW</sequence>
<dbReference type="RefSeq" id="WP_015749155.1">
    <property type="nucleotide sequence ID" value="NC_013235.1"/>
</dbReference>
<reference evidence="2 3" key="2">
    <citation type="journal article" date="2010" name="Stand. Genomic Sci.">
        <title>Complete genome sequence of Nakamurella multipartita type strain (Y-104).</title>
        <authorList>
            <person name="Tice H."/>
            <person name="Mayilraj S."/>
            <person name="Sims D."/>
            <person name="Lapidus A."/>
            <person name="Nolan M."/>
            <person name="Lucas S."/>
            <person name="Glavina Del Rio T."/>
            <person name="Copeland A."/>
            <person name="Cheng J.F."/>
            <person name="Meincke L."/>
            <person name="Bruce D."/>
            <person name="Goodwin L."/>
            <person name="Pitluck S."/>
            <person name="Ivanova N."/>
            <person name="Mavromatis K."/>
            <person name="Ovchinnikova G."/>
            <person name="Pati A."/>
            <person name="Chen A."/>
            <person name="Palaniappan K."/>
            <person name="Land M."/>
            <person name="Hauser L."/>
            <person name="Chang Y.J."/>
            <person name="Jeffries C.D."/>
            <person name="Detter J.C."/>
            <person name="Brettin T."/>
            <person name="Rohde M."/>
            <person name="Goker M."/>
            <person name="Bristow J."/>
            <person name="Eisen J.A."/>
            <person name="Markowitz V."/>
            <person name="Hugenholtz P."/>
            <person name="Kyrpides N.C."/>
            <person name="Klenk H.P."/>
            <person name="Chen F."/>
        </authorList>
    </citation>
    <scope>NUCLEOTIDE SEQUENCE [LARGE SCALE GENOMIC DNA]</scope>
    <source>
        <strain evidence="3">ATCC 700099 / DSM 44233 / CIP 104796 / JCM 9543 / NBRC 105858 / Y-104</strain>
    </source>
</reference>
<protein>
    <recommendedName>
        <fullName evidence="1">Mycothiol-dependent maleylpyruvate isomerase metal-binding domain-containing protein</fullName>
    </recommendedName>
</protein>
<dbReference type="InterPro" id="IPR034660">
    <property type="entry name" value="DinB/YfiT-like"/>
</dbReference>
<keyword evidence="3" id="KW-1185">Reference proteome</keyword>
<dbReference type="EMBL" id="CP001737">
    <property type="protein sequence ID" value="ACV80330.1"/>
    <property type="molecule type" value="Genomic_DNA"/>
</dbReference>
<dbReference type="SUPFAM" id="SSF109854">
    <property type="entry name" value="DinB/YfiT-like putative metalloenzymes"/>
    <property type="match status" value="1"/>
</dbReference>
<reference evidence="3" key="1">
    <citation type="submission" date="2009-09" db="EMBL/GenBank/DDBJ databases">
        <title>The complete genome of Nakamurella multipartita DSM 44233.</title>
        <authorList>
            <consortium name="US DOE Joint Genome Institute (JGI-PGF)"/>
            <person name="Lucas S."/>
            <person name="Copeland A."/>
            <person name="Lapidus A."/>
            <person name="Glavina del Rio T."/>
            <person name="Dalin E."/>
            <person name="Tice H."/>
            <person name="Bruce D."/>
            <person name="Goodwin L."/>
            <person name="Pitluck S."/>
            <person name="Kyrpides N."/>
            <person name="Mavromatis K."/>
            <person name="Ivanova N."/>
            <person name="Ovchinnikova G."/>
            <person name="Sims D."/>
            <person name="Meincke L."/>
            <person name="Brettin T."/>
            <person name="Detter J.C."/>
            <person name="Han C."/>
            <person name="Larimer F."/>
            <person name="Land M."/>
            <person name="Hauser L."/>
            <person name="Markowitz V."/>
            <person name="Cheng J.-F."/>
            <person name="Hugenholtz P."/>
            <person name="Woyke T."/>
            <person name="Wu D."/>
            <person name="Klenk H.-P."/>
            <person name="Eisen J.A."/>
        </authorList>
    </citation>
    <scope>NUCLEOTIDE SEQUENCE [LARGE SCALE GENOMIC DNA]</scope>
    <source>
        <strain evidence="3">ATCC 700099 / DSM 44233 / CIP 104796 / JCM 9543 / NBRC 105858 / Y-104</strain>
    </source>
</reference>
<dbReference type="Proteomes" id="UP000002218">
    <property type="component" value="Chromosome"/>
</dbReference>
<organism evidence="2 3">
    <name type="scientific">Nakamurella multipartita (strain ATCC 700099 / DSM 44233 / CIP 104796 / JCM 9543 / NBRC 105858 / Y-104)</name>
    <name type="common">Microsphaera multipartita</name>
    <dbReference type="NCBI Taxonomy" id="479431"/>
    <lineage>
        <taxon>Bacteria</taxon>
        <taxon>Bacillati</taxon>
        <taxon>Actinomycetota</taxon>
        <taxon>Actinomycetes</taxon>
        <taxon>Nakamurellales</taxon>
        <taxon>Nakamurellaceae</taxon>
        <taxon>Nakamurella</taxon>
    </lineage>
</organism>
<dbReference type="InterPro" id="IPR017517">
    <property type="entry name" value="Maleyloyr_isom"/>
</dbReference>
<dbReference type="AlphaFoldDB" id="C8XHM7"/>
<dbReference type="eggNOG" id="ENOG5032HTX">
    <property type="taxonomic scope" value="Bacteria"/>
</dbReference>
<proteinExistence type="predicted"/>
<dbReference type="OrthoDB" id="5185819at2"/>
<dbReference type="STRING" id="479431.Namu_4038"/>
<dbReference type="InterPro" id="IPR024344">
    <property type="entry name" value="MDMPI_metal-binding"/>
</dbReference>
<dbReference type="InParanoid" id="C8XHM7"/>
<dbReference type="GO" id="GO:0046872">
    <property type="term" value="F:metal ion binding"/>
    <property type="evidence" value="ECO:0007669"/>
    <property type="project" value="InterPro"/>
</dbReference>
<dbReference type="Gene3D" id="1.20.120.450">
    <property type="entry name" value="dinb family like domain"/>
    <property type="match status" value="1"/>
</dbReference>